<dbReference type="InterPro" id="IPR011235">
    <property type="entry name" value="MepB-like"/>
</dbReference>
<dbReference type="STRING" id="1218598.LEP1GSC060_1993"/>
<dbReference type="PIRSF" id="PIRSF032285">
    <property type="entry name" value="UCP032285"/>
    <property type="match status" value="1"/>
</dbReference>
<dbReference type="Pfam" id="PF08877">
    <property type="entry name" value="MepB-like"/>
    <property type="match status" value="1"/>
</dbReference>
<organism evidence="1 2">
    <name type="scientific">Leptospira weilii serovar Ranarum str. ICFT</name>
    <dbReference type="NCBI Taxonomy" id="1218598"/>
    <lineage>
        <taxon>Bacteria</taxon>
        <taxon>Pseudomonadati</taxon>
        <taxon>Spirochaetota</taxon>
        <taxon>Spirochaetia</taxon>
        <taxon>Leptospirales</taxon>
        <taxon>Leptospiraceae</taxon>
        <taxon>Leptospira</taxon>
    </lineage>
</organism>
<dbReference type="OrthoDB" id="4954833at2"/>
<name>N1WMS3_9LEPT</name>
<evidence type="ECO:0000313" key="1">
    <source>
        <dbReference type="EMBL" id="EMY77103.1"/>
    </source>
</evidence>
<protein>
    <submittedName>
        <fullName evidence="1">MepB protein</fullName>
    </submittedName>
</protein>
<dbReference type="Proteomes" id="UP000012313">
    <property type="component" value="Unassembled WGS sequence"/>
</dbReference>
<gene>
    <name evidence="1" type="ORF">LEP1GSC060_1993</name>
</gene>
<reference evidence="1" key="1">
    <citation type="submission" date="2013-03" db="EMBL/GenBank/DDBJ databases">
        <authorList>
            <person name="Harkins D.M."/>
            <person name="Durkin A.S."/>
            <person name="Brinkac L.M."/>
            <person name="Haft D.H."/>
            <person name="Selengut J.D."/>
            <person name="Sanka R."/>
            <person name="DePew J."/>
            <person name="Purushe J."/>
            <person name="Hartskeerl R.A."/>
            <person name="Ahmed A."/>
            <person name="van der Linden H."/>
            <person name="Goris M.G.A."/>
            <person name="Vinetz J.M."/>
            <person name="Sutton G.G."/>
            <person name="Nierman W.C."/>
            <person name="Fouts D.E."/>
        </authorList>
    </citation>
    <scope>NUCLEOTIDE SEQUENCE [LARGE SCALE GENOMIC DNA]</scope>
    <source>
        <strain evidence="1">ICFT</strain>
    </source>
</reference>
<dbReference type="RefSeq" id="WP_003005153.1">
    <property type="nucleotide sequence ID" value="NZ_AOHC02000038.1"/>
</dbReference>
<sequence>MNLNIPKLHKILKNFQENVLGPYNVQIKNLILEKESSDYGACNFELKSRKITFRVAKITPTKIGQFVTLWKRDADGTPIRPFDIQDAVDYFIILVYDQNRSGQFIFSKEALLQKGILTGDKEGKRGFRVYPPWNIPPNSQAEKTQSWQSEYFLENLKNERPDASRVKKILKL</sequence>
<dbReference type="AlphaFoldDB" id="N1WMS3"/>
<dbReference type="InterPro" id="IPR038231">
    <property type="entry name" value="MepB-like_sf"/>
</dbReference>
<keyword evidence="2" id="KW-1185">Reference proteome</keyword>
<accession>N1WMS3</accession>
<comment type="caution">
    <text evidence="1">The sequence shown here is derived from an EMBL/GenBank/DDBJ whole genome shotgun (WGS) entry which is preliminary data.</text>
</comment>
<dbReference type="Gene3D" id="3.40.1350.140">
    <property type="entry name" value="MepB-like"/>
    <property type="match status" value="1"/>
</dbReference>
<dbReference type="EMBL" id="AOHC02000038">
    <property type="protein sequence ID" value="EMY77103.1"/>
    <property type="molecule type" value="Genomic_DNA"/>
</dbReference>
<evidence type="ECO:0000313" key="2">
    <source>
        <dbReference type="Proteomes" id="UP000012313"/>
    </source>
</evidence>
<proteinExistence type="predicted"/>